<dbReference type="Gene3D" id="2.60.260.40">
    <property type="entry name" value="q5lls5 like domains"/>
    <property type="match status" value="1"/>
</dbReference>
<dbReference type="InterPro" id="IPR019401">
    <property type="entry name" value="Znf_CHCC"/>
</dbReference>
<dbReference type="Pfam" id="PF10276">
    <property type="entry name" value="zf-CHCC"/>
    <property type="match status" value="1"/>
</dbReference>
<protein>
    <recommendedName>
        <fullName evidence="1">Zinc finger CHCC-type domain-containing protein</fullName>
    </recommendedName>
</protein>
<keyword evidence="3" id="KW-1185">Reference proteome</keyword>
<dbReference type="AlphaFoldDB" id="A0ABD3MGP2"/>
<dbReference type="EMBL" id="JALLBG020000146">
    <property type="protein sequence ID" value="KAL3761864.1"/>
    <property type="molecule type" value="Genomic_DNA"/>
</dbReference>
<evidence type="ECO:0000259" key="1">
    <source>
        <dbReference type="Pfam" id="PF10276"/>
    </source>
</evidence>
<accession>A0ABD3MGP2</accession>
<dbReference type="PANTHER" id="PTHR13156:SF0">
    <property type="entry name" value="NADH DEHYDROGENASE [UBIQUINONE] IRON-SULFUR PROTEIN 6, MITOCHONDRIAL"/>
    <property type="match status" value="1"/>
</dbReference>
<reference evidence="2 3" key="1">
    <citation type="submission" date="2024-10" db="EMBL/GenBank/DDBJ databases">
        <title>Updated reference genomes for cyclostephanoid diatoms.</title>
        <authorList>
            <person name="Roberts W.R."/>
            <person name="Alverson A.J."/>
        </authorList>
    </citation>
    <scope>NUCLEOTIDE SEQUENCE [LARGE SCALE GENOMIC DNA]</scope>
    <source>
        <strain evidence="2 3">AJA232-27</strain>
    </source>
</reference>
<evidence type="ECO:0000313" key="3">
    <source>
        <dbReference type="Proteomes" id="UP001530293"/>
    </source>
</evidence>
<organism evidence="2 3">
    <name type="scientific">Discostella pseudostelligera</name>
    <dbReference type="NCBI Taxonomy" id="259834"/>
    <lineage>
        <taxon>Eukaryota</taxon>
        <taxon>Sar</taxon>
        <taxon>Stramenopiles</taxon>
        <taxon>Ochrophyta</taxon>
        <taxon>Bacillariophyta</taxon>
        <taxon>Coscinodiscophyceae</taxon>
        <taxon>Thalassiosirophycidae</taxon>
        <taxon>Stephanodiscales</taxon>
        <taxon>Stephanodiscaceae</taxon>
        <taxon>Discostella</taxon>
    </lineage>
</organism>
<sequence>MMLSAATAAQSLLRRPAARLLPSSWASASVTSVMSKRAATMAMSTLPPELPESVLSGEDKSLNRLTRTESMVRSDASQFRVLSYSLYLCLIDVRSPDELFLAISFISSLPPRLHFHHLYQLQLPYYESKMLLYKNKSNTYQYKLGKHRSNALELINKVPPIEVSGDMAICDGGGGALGHPVEYIKVGNQDGVGGLASVGSGERRARNNRGSG</sequence>
<feature type="domain" description="Zinc finger CHCC-type" evidence="1">
    <location>
        <begin position="166"/>
        <end position="189"/>
    </location>
</feature>
<proteinExistence type="predicted"/>
<gene>
    <name evidence="2" type="ORF">ACHAWU_009029</name>
</gene>
<name>A0ABD3MGP2_9STRA</name>
<comment type="caution">
    <text evidence="2">The sequence shown here is derived from an EMBL/GenBank/DDBJ whole genome shotgun (WGS) entry which is preliminary data.</text>
</comment>
<evidence type="ECO:0000313" key="2">
    <source>
        <dbReference type="EMBL" id="KAL3761864.1"/>
    </source>
</evidence>
<dbReference type="PANTHER" id="PTHR13156">
    <property type="entry name" value="NADH-UBIQUINONE OXIDOREDUCTASE 13 KD-A SUBUNIT"/>
    <property type="match status" value="1"/>
</dbReference>
<dbReference type="Proteomes" id="UP001530293">
    <property type="component" value="Unassembled WGS sequence"/>
</dbReference>